<sequence length="329" mass="37644">MASVQRTPPKSQNINLTQTRSEPDISSAIDSDEYVTNRNNKRPRCEHSPQGQLNIQDLLDSGDRSQNARITKMLSDQSALISKLVTDITEIKTQNLKIQESNAEIRKTNIKIEQSMSFMNDTFEELRKEVEELKKVRQEQRGYIENLEKKILDLQYKSRSSGIEIRNIPQFENETTADIIKTVCSMGLSVGVPIPETELRDVYRLPGKPSTDMAPHTSRPIIVEFTTVRTKQTILSAIRTYNNSRKSKEDKLNTSLIGVPGTRQAVYVAEQLPHSSKKLFFLAREFAKKNSYKFCWISNGNIFLRKQTGDRQLLIKSEKCIEDLVSKNM</sequence>
<reference evidence="1" key="1">
    <citation type="submission" date="2023-03" db="EMBL/GenBank/DDBJ databases">
        <title>Chromosome-level genomes of two armyworms, Mythimna separata and Mythimna loreyi, provide insights into the biosynthesis and reception of sex pheromones.</title>
        <authorList>
            <person name="Zhao H."/>
        </authorList>
    </citation>
    <scope>NUCLEOTIDE SEQUENCE</scope>
    <source>
        <strain evidence="1">BeijingLab</strain>
    </source>
</reference>
<dbReference type="Proteomes" id="UP001231649">
    <property type="component" value="Chromosome 7"/>
</dbReference>
<evidence type="ECO:0000313" key="2">
    <source>
        <dbReference type="Proteomes" id="UP001231649"/>
    </source>
</evidence>
<evidence type="ECO:0000313" key="1">
    <source>
        <dbReference type="EMBL" id="KAJ8727149.1"/>
    </source>
</evidence>
<name>A0ACC2QVW8_9NEOP</name>
<comment type="caution">
    <text evidence="1">The sequence shown here is derived from an EMBL/GenBank/DDBJ whole genome shotgun (WGS) entry which is preliminary data.</text>
</comment>
<keyword evidence="2" id="KW-1185">Reference proteome</keyword>
<protein>
    <submittedName>
        <fullName evidence="1">Uncharacterized protein</fullName>
    </submittedName>
</protein>
<dbReference type="EMBL" id="CM056783">
    <property type="protein sequence ID" value="KAJ8727149.1"/>
    <property type="molecule type" value="Genomic_DNA"/>
</dbReference>
<gene>
    <name evidence="1" type="ORF">PYW08_015546</name>
</gene>
<proteinExistence type="predicted"/>
<organism evidence="1 2">
    <name type="scientific">Mythimna loreyi</name>
    <dbReference type="NCBI Taxonomy" id="667449"/>
    <lineage>
        <taxon>Eukaryota</taxon>
        <taxon>Metazoa</taxon>
        <taxon>Ecdysozoa</taxon>
        <taxon>Arthropoda</taxon>
        <taxon>Hexapoda</taxon>
        <taxon>Insecta</taxon>
        <taxon>Pterygota</taxon>
        <taxon>Neoptera</taxon>
        <taxon>Endopterygota</taxon>
        <taxon>Lepidoptera</taxon>
        <taxon>Glossata</taxon>
        <taxon>Ditrysia</taxon>
        <taxon>Noctuoidea</taxon>
        <taxon>Noctuidae</taxon>
        <taxon>Noctuinae</taxon>
        <taxon>Hadenini</taxon>
        <taxon>Mythimna</taxon>
    </lineage>
</organism>
<accession>A0ACC2QVW8</accession>